<gene>
    <name evidence="2" type="primary">aak1b</name>
</gene>
<protein>
    <submittedName>
        <fullName evidence="2">AP2-associated protein kinase 1 isoform X8</fullName>
    </submittedName>
</protein>
<sequence length="920" mass="98393">MKKFFDSRRELVGSGPGSGGGAGGSGSGSGAGGNFIGRNFTVGRHQVTVEETLAEGGFAIVFLVRTNQGVRCALKRMYVNNEHDLQVCKREIQIMRDLNGHKNIVGFLDSSITAVGGGDVWEVFILMDFCRGGQVVNLMNQRLQTGFSEQEALQIFCDTCEAVARLHQYKTPIIHRDLKVENILLHDRGHYVLCDFGSATMKFQNPQSEGVTAVEDEIKKYTTLSYRAPEMVNLYNGKIITTKADIWAMGCLLYKLCFFTLPFGESQVAICDGNFTIPDNSRYSQDMHRLIRYMLEPDPDKRPDIYQVSFFAFKLARRDCPVQNVKNSPIPAKLPEPIRASEAAAKKSQTQTKARLTDPIPTTETSITPRQRPKAAQSQSQALGGILPIQPAALTPRKRANLPAGAAQPIAVSVNFAQPAAALQSQKAQASPAPQQKTPAAPGLSQTPPSSPRTAQKAGHRRIQSDVTHSAMFGVPVSQSTQQLQAATAEASLNKSKSASATPSNSPQSSQQSVYQPAQQQASVSVPQAPASAANLTSPPTQPTWNPFDDDNFSKLTAEDLLNKDFTKLADEPVEPLIVTSDSLIPGLEAAESAPPSSAERPADILGLEPGAGLLAVPVNTDVCLDSLIPGLEPPQAQLQPVEAESASLVLTDPLIGDDSLLGGPLSSSSASCLDDFAVLSGGPSQNIPAAEPCLISGFEPSSAETANEDEFDPIPVLVSKNSQDDLPSVNGYESASCIQSSDVPAEEEEEEEVLHMCSGSKLPLLDSKLLNTTSLKLSPSSSPDVFSSAPFPGCGPDSRDIFTSAPFPQIQPSHPQPDVFLQAPFYKRSESHVAQISNGDDPVLPHPPVHSQIRFPYCAEAPMPQQPIAAHRVVSSVGQQAAISSVPVGPLHSWTVGVRAVMDPFLAAPFQPRGPLGKP</sequence>
<dbReference type="Proteomes" id="UP000000437">
    <property type="component" value="Chromosome 10"/>
</dbReference>
<dbReference type="RefSeq" id="XP_073771243.1">
    <property type="nucleotide sequence ID" value="XM_073915142.1"/>
</dbReference>
<evidence type="ECO:0000313" key="2">
    <source>
        <dbReference type="RefSeq" id="XP_073771243.1"/>
    </source>
</evidence>
<keyword evidence="1" id="KW-1185">Reference proteome</keyword>
<keyword evidence="2" id="KW-0808">Transferase</keyword>
<accession>A0AC58GNF0</accession>
<proteinExistence type="predicted"/>
<evidence type="ECO:0000313" key="1">
    <source>
        <dbReference type="Proteomes" id="UP000000437"/>
    </source>
</evidence>
<name>A0AC58GNF0_DANRE</name>
<organism evidence="1 2">
    <name type="scientific">Danio rerio</name>
    <name type="common">Zebrafish</name>
    <name type="synonym">Brachydanio rerio</name>
    <dbReference type="NCBI Taxonomy" id="7955"/>
    <lineage>
        <taxon>Eukaryota</taxon>
        <taxon>Metazoa</taxon>
        <taxon>Chordata</taxon>
        <taxon>Craniata</taxon>
        <taxon>Vertebrata</taxon>
        <taxon>Euteleostomi</taxon>
        <taxon>Actinopterygii</taxon>
        <taxon>Neopterygii</taxon>
        <taxon>Teleostei</taxon>
        <taxon>Ostariophysi</taxon>
        <taxon>Cypriniformes</taxon>
        <taxon>Danionidae</taxon>
        <taxon>Danioninae</taxon>
        <taxon>Danio</taxon>
    </lineage>
</organism>
<reference evidence="2" key="1">
    <citation type="submission" date="2025-08" db="UniProtKB">
        <authorList>
            <consortium name="RefSeq"/>
        </authorList>
    </citation>
    <scope>IDENTIFICATION</scope>
    <source>
        <strain evidence="2">Tuebingen</strain>
        <tissue evidence="2">Fibroblasts and whole tissue</tissue>
    </source>
</reference>
<keyword evidence="2" id="KW-0418">Kinase</keyword>